<accession>A0ABQ9JVR3</accession>
<dbReference type="EMBL" id="JAPWTJ010000137">
    <property type="protein sequence ID" value="KAJ8982275.1"/>
    <property type="molecule type" value="Genomic_DNA"/>
</dbReference>
<dbReference type="PROSITE" id="PS50092">
    <property type="entry name" value="TSP1"/>
    <property type="match status" value="1"/>
</dbReference>
<protein>
    <submittedName>
        <fullName evidence="1">Uncharacterized protein</fullName>
    </submittedName>
</protein>
<dbReference type="PANTHER" id="PTHR16311:SF3">
    <property type="entry name" value="THROMBOSPONDIN TYPE-1 DOMAIN-CONTAINING PROTEIN 1"/>
    <property type="match status" value="1"/>
</dbReference>
<name>A0ABQ9JVR3_9CUCU</name>
<organism evidence="1 2">
    <name type="scientific">Molorchus minor</name>
    <dbReference type="NCBI Taxonomy" id="1323400"/>
    <lineage>
        <taxon>Eukaryota</taxon>
        <taxon>Metazoa</taxon>
        <taxon>Ecdysozoa</taxon>
        <taxon>Arthropoda</taxon>
        <taxon>Hexapoda</taxon>
        <taxon>Insecta</taxon>
        <taxon>Pterygota</taxon>
        <taxon>Neoptera</taxon>
        <taxon>Endopterygota</taxon>
        <taxon>Coleoptera</taxon>
        <taxon>Polyphaga</taxon>
        <taxon>Cucujiformia</taxon>
        <taxon>Chrysomeloidea</taxon>
        <taxon>Cerambycidae</taxon>
        <taxon>Lamiinae</taxon>
        <taxon>Monochamini</taxon>
        <taxon>Molorchus</taxon>
    </lineage>
</organism>
<sequence length="482" mass="53285">MVIYPNGDLSSFFFVTGGGILGIEIAMPPSHVALSGDLHIQIASSSFPPLLLQLSRLESNMAAQPLTTLTVFPEASALANNSTIIKIPCGYFSRGGEYYVLVKKRPIGPINATSQDDPENSVITRSLDVRWPMPQLSLTPEAIQTYPEQPVMAILEFPEVVCPPVADSPASAIPEFWLELHYCGHSLLTCDTNDSDQNKTSAEALYWEQVRGFPGRRVLTLRCELFGLAGHYALILRPTTPTPALPRTAAYLKTPGKLNCISGKRENKEPRTDEGPCWNDSRWFTSGIEYTRPVADWSEQFVFNVHARSIFPCDVHSGGVTVLFQYPSCILATGDRVRLFARLRANVASLAPPTSLEYVAEQRVVRGYHSLQFDCDLFTERYVEYCFVYVSQAMTGAVADVRMDCVPTLPVSDQESGGWGPWSAWTPCSSTCMGGTRSRYRFCDSPPPRYGAKFCEPLVLSGVASRSEVGAFDVQLFVDKMR</sequence>
<dbReference type="Gene3D" id="2.20.100.10">
    <property type="entry name" value="Thrombospondin type-1 (TSP1) repeat"/>
    <property type="match status" value="1"/>
</dbReference>
<evidence type="ECO:0000313" key="2">
    <source>
        <dbReference type="Proteomes" id="UP001162164"/>
    </source>
</evidence>
<dbReference type="PANTHER" id="PTHR16311">
    <property type="entry name" value="THROMBOSPONDIN TYPE I DOMAIN-CONTAINING 1"/>
    <property type="match status" value="1"/>
</dbReference>
<dbReference type="SMART" id="SM00209">
    <property type="entry name" value="TSP1"/>
    <property type="match status" value="1"/>
</dbReference>
<dbReference type="InterPro" id="IPR038877">
    <property type="entry name" value="THSD1"/>
</dbReference>
<dbReference type="InterPro" id="IPR000884">
    <property type="entry name" value="TSP1_rpt"/>
</dbReference>
<dbReference type="Proteomes" id="UP001162164">
    <property type="component" value="Unassembled WGS sequence"/>
</dbReference>
<comment type="caution">
    <text evidence="1">The sequence shown here is derived from an EMBL/GenBank/DDBJ whole genome shotgun (WGS) entry which is preliminary data.</text>
</comment>
<evidence type="ECO:0000313" key="1">
    <source>
        <dbReference type="EMBL" id="KAJ8982275.1"/>
    </source>
</evidence>
<proteinExistence type="predicted"/>
<dbReference type="InterPro" id="IPR036383">
    <property type="entry name" value="TSP1_rpt_sf"/>
</dbReference>
<dbReference type="Pfam" id="PF00090">
    <property type="entry name" value="TSP_1"/>
    <property type="match status" value="1"/>
</dbReference>
<dbReference type="SUPFAM" id="SSF82895">
    <property type="entry name" value="TSP-1 type 1 repeat"/>
    <property type="match status" value="1"/>
</dbReference>
<reference evidence="1" key="1">
    <citation type="journal article" date="2023" name="Insect Mol. Biol.">
        <title>Genome sequencing provides insights into the evolution of gene families encoding plant cell wall-degrading enzymes in longhorned beetles.</title>
        <authorList>
            <person name="Shin N.R."/>
            <person name="Okamura Y."/>
            <person name="Kirsch R."/>
            <person name="Pauchet Y."/>
        </authorList>
    </citation>
    <scope>NUCLEOTIDE SEQUENCE</scope>
    <source>
        <strain evidence="1">MMC_N1</strain>
    </source>
</reference>
<keyword evidence="2" id="KW-1185">Reference proteome</keyword>
<gene>
    <name evidence="1" type="ORF">NQ317_007249</name>
</gene>